<evidence type="ECO:0000313" key="1">
    <source>
        <dbReference type="EMBL" id="EDY21323.1"/>
    </source>
</evidence>
<organism evidence="1 2">
    <name type="scientific">Chthoniobacter flavus Ellin428</name>
    <dbReference type="NCBI Taxonomy" id="497964"/>
    <lineage>
        <taxon>Bacteria</taxon>
        <taxon>Pseudomonadati</taxon>
        <taxon>Verrucomicrobiota</taxon>
        <taxon>Spartobacteria</taxon>
        <taxon>Chthoniobacterales</taxon>
        <taxon>Chthoniobacteraceae</taxon>
        <taxon>Chthoniobacter</taxon>
    </lineage>
</organism>
<dbReference type="InterPro" id="IPR006311">
    <property type="entry name" value="TAT_signal"/>
</dbReference>
<dbReference type="InterPro" id="IPR021889">
    <property type="entry name" value="DUF3500"/>
</dbReference>
<keyword evidence="2" id="KW-1185">Reference proteome</keyword>
<accession>B4CX03</accession>
<evidence type="ECO:0008006" key="3">
    <source>
        <dbReference type="Google" id="ProtNLM"/>
    </source>
</evidence>
<sequence length="346" mass="38204">MNTISPVDCQECAGAISPISTVDRRGFFRLVGGAAVGSLAGRLLVNGASAAPLRPVDHVAKPTEELVREFYASLNPFQRTQLVFPWNYTGAGDTPARLGVYNTAIGKAIGETCTKAQRELIERIMMSMASGDDGWRKITRNGGWDTNDGILSCGAYVFGDPEGDRKFSFLFTGHHLTMRCDGNSEPNTAFGGPIFYGHIVNGYSERNVFNEQTRKVMSVFDALNADQQKHAIIDGRPANRADTVFFPTEGRELPGICGTDLSADQKGLIENVLKDVLAPYREEDVAEVMDIVRANGGMEKIHLAFYRDTETSEKEPWSYWRLEGPGFIWNFRVLPHVHTYVSVAKV</sequence>
<name>B4CX03_9BACT</name>
<dbReference type="eggNOG" id="ENOG502Z8GE">
    <property type="taxonomic scope" value="Bacteria"/>
</dbReference>
<gene>
    <name evidence="1" type="ORF">CfE428DRAFT_1616</name>
</gene>
<dbReference type="EMBL" id="ABVL01000003">
    <property type="protein sequence ID" value="EDY21323.1"/>
    <property type="molecule type" value="Genomic_DNA"/>
</dbReference>
<dbReference type="PROSITE" id="PS51318">
    <property type="entry name" value="TAT"/>
    <property type="match status" value="1"/>
</dbReference>
<dbReference type="RefSeq" id="WP_006978942.1">
    <property type="nucleotide sequence ID" value="NZ_ABVL01000003.1"/>
</dbReference>
<dbReference type="InParanoid" id="B4CX03"/>
<comment type="caution">
    <text evidence="1">The sequence shown here is derived from an EMBL/GenBank/DDBJ whole genome shotgun (WGS) entry which is preliminary data.</text>
</comment>
<protein>
    <recommendedName>
        <fullName evidence="3">DUF3500 domain-containing protein</fullName>
    </recommendedName>
</protein>
<dbReference type="AlphaFoldDB" id="B4CX03"/>
<dbReference type="Pfam" id="PF12006">
    <property type="entry name" value="DUF3500"/>
    <property type="match status" value="1"/>
</dbReference>
<evidence type="ECO:0000313" key="2">
    <source>
        <dbReference type="Proteomes" id="UP000005824"/>
    </source>
</evidence>
<proteinExistence type="predicted"/>
<reference evidence="1 2" key="1">
    <citation type="journal article" date="2011" name="J. Bacteriol.">
        <title>Genome sequence of Chthoniobacter flavus Ellin428, an aerobic heterotrophic soil bacterium.</title>
        <authorList>
            <person name="Kant R."/>
            <person name="van Passel M.W."/>
            <person name="Palva A."/>
            <person name="Lucas S."/>
            <person name="Lapidus A."/>
            <person name="Glavina Del Rio T."/>
            <person name="Dalin E."/>
            <person name="Tice H."/>
            <person name="Bruce D."/>
            <person name="Goodwin L."/>
            <person name="Pitluck S."/>
            <person name="Larimer F.W."/>
            <person name="Land M.L."/>
            <person name="Hauser L."/>
            <person name="Sangwan P."/>
            <person name="de Vos W.M."/>
            <person name="Janssen P.H."/>
            <person name="Smidt H."/>
        </authorList>
    </citation>
    <scope>NUCLEOTIDE SEQUENCE [LARGE SCALE GENOMIC DNA]</scope>
    <source>
        <strain evidence="1 2">Ellin428</strain>
    </source>
</reference>
<dbReference type="Proteomes" id="UP000005824">
    <property type="component" value="Unassembled WGS sequence"/>
</dbReference>